<keyword evidence="2" id="KW-1133">Transmembrane helix</keyword>
<dbReference type="InterPro" id="IPR021765">
    <property type="entry name" value="UstYa-like"/>
</dbReference>
<dbReference type="PANTHER" id="PTHR33365">
    <property type="entry name" value="YALI0B05434P"/>
    <property type="match status" value="1"/>
</dbReference>
<dbReference type="PANTHER" id="PTHR33365:SF14">
    <property type="entry name" value="TAT PATHWAY SIGNAL SEQUENCE"/>
    <property type="match status" value="1"/>
</dbReference>
<dbReference type="EMBL" id="ML994648">
    <property type="protein sequence ID" value="KAF2182338.1"/>
    <property type="molecule type" value="Genomic_DNA"/>
</dbReference>
<dbReference type="OrthoDB" id="3687641at2759"/>
<feature type="transmembrane region" description="Helical" evidence="2">
    <location>
        <begin position="54"/>
        <end position="74"/>
    </location>
</feature>
<evidence type="ECO:0008006" key="5">
    <source>
        <dbReference type="Google" id="ProtNLM"/>
    </source>
</evidence>
<name>A0A6A6DVX5_9PEZI</name>
<dbReference type="Pfam" id="PF11807">
    <property type="entry name" value="UstYa"/>
    <property type="match status" value="1"/>
</dbReference>
<dbReference type="Proteomes" id="UP000800200">
    <property type="component" value="Unassembled WGS sequence"/>
</dbReference>
<dbReference type="GO" id="GO:0043386">
    <property type="term" value="P:mycotoxin biosynthetic process"/>
    <property type="evidence" value="ECO:0007669"/>
    <property type="project" value="InterPro"/>
</dbReference>
<dbReference type="AlphaFoldDB" id="A0A6A6DVX5"/>
<keyword evidence="4" id="KW-1185">Reference proteome</keyword>
<evidence type="ECO:0000256" key="2">
    <source>
        <dbReference type="SAM" id="Phobius"/>
    </source>
</evidence>
<keyword evidence="2" id="KW-0812">Transmembrane</keyword>
<evidence type="ECO:0000313" key="3">
    <source>
        <dbReference type="EMBL" id="KAF2182338.1"/>
    </source>
</evidence>
<evidence type="ECO:0000313" key="4">
    <source>
        <dbReference type="Proteomes" id="UP000800200"/>
    </source>
</evidence>
<sequence>MRLYFIMFSSKQYSALNTECVSEEDSIHSNFDASITESGEFLRTRVCWVRHGRLILAANLVILSISIILSFWSFHTTQKTGNLRNSVLREMNTYSPILDEIDLRLSTIRINGTDEDINHSIYRQPPSPELDDAWYRLSNSQTIWISSSDIKKMGKDPSKVAHFPEDFGLGPDAYAAEFDIYHKIHCLNTLRKEIHFDYYYRNQFPDGKPSEIHTTHVTHCLYILLQSLICDASTDIFTKEWMEGQIQPFPDFSINRKCGDFDAIGKWQEGRLVDNAKYSAWRMPEGHTPVPASDEFKKLLQYPGYREDESRLG</sequence>
<proteinExistence type="inferred from homology"/>
<reference evidence="3" key="1">
    <citation type="journal article" date="2020" name="Stud. Mycol.">
        <title>101 Dothideomycetes genomes: a test case for predicting lifestyles and emergence of pathogens.</title>
        <authorList>
            <person name="Haridas S."/>
            <person name="Albert R."/>
            <person name="Binder M."/>
            <person name="Bloem J."/>
            <person name="Labutti K."/>
            <person name="Salamov A."/>
            <person name="Andreopoulos B."/>
            <person name="Baker S."/>
            <person name="Barry K."/>
            <person name="Bills G."/>
            <person name="Bluhm B."/>
            <person name="Cannon C."/>
            <person name="Castanera R."/>
            <person name="Culley D."/>
            <person name="Daum C."/>
            <person name="Ezra D."/>
            <person name="Gonzalez J."/>
            <person name="Henrissat B."/>
            <person name="Kuo A."/>
            <person name="Liang C."/>
            <person name="Lipzen A."/>
            <person name="Lutzoni F."/>
            <person name="Magnuson J."/>
            <person name="Mondo S."/>
            <person name="Nolan M."/>
            <person name="Ohm R."/>
            <person name="Pangilinan J."/>
            <person name="Park H.-J."/>
            <person name="Ramirez L."/>
            <person name="Alfaro M."/>
            <person name="Sun H."/>
            <person name="Tritt A."/>
            <person name="Yoshinaga Y."/>
            <person name="Zwiers L.-H."/>
            <person name="Turgeon B."/>
            <person name="Goodwin S."/>
            <person name="Spatafora J."/>
            <person name="Crous P."/>
            <person name="Grigoriev I."/>
        </authorList>
    </citation>
    <scope>NUCLEOTIDE SEQUENCE</scope>
    <source>
        <strain evidence="3">CBS 207.26</strain>
    </source>
</reference>
<gene>
    <name evidence="3" type="ORF">K469DRAFT_636651</name>
</gene>
<protein>
    <recommendedName>
        <fullName evidence="5">Tat pathway signal sequence</fullName>
    </recommendedName>
</protein>
<evidence type="ECO:0000256" key="1">
    <source>
        <dbReference type="ARBA" id="ARBA00035112"/>
    </source>
</evidence>
<accession>A0A6A6DVX5</accession>
<comment type="similarity">
    <text evidence="1">Belongs to the ustYa family.</text>
</comment>
<organism evidence="3 4">
    <name type="scientific">Zopfia rhizophila CBS 207.26</name>
    <dbReference type="NCBI Taxonomy" id="1314779"/>
    <lineage>
        <taxon>Eukaryota</taxon>
        <taxon>Fungi</taxon>
        <taxon>Dikarya</taxon>
        <taxon>Ascomycota</taxon>
        <taxon>Pezizomycotina</taxon>
        <taxon>Dothideomycetes</taxon>
        <taxon>Dothideomycetes incertae sedis</taxon>
        <taxon>Zopfiaceae</taxon>
        <taxon>Zopfia</taxon>
    </lineage>
</organism>
<keyword evidence="2" id="KW-0472">Membrane</keyword>